<keyword evidence="2" id="KW-0997">Cell inner membrane</keyword>
<evidence type="ECO:0000256" key="2">
    <source>
        <dbReference type="RuleBase" id="RU362044"/>
    </source>
</evidence>
<keyword evidence="2" id="KW-0812">Transmembrane</keyword>
<keyword evidence="2" id="KW-1133">Transmembrane helix</keyword>
<name>A0ABV9Z3W4_9HYPH</name>
<feature type="transmembrane region" description="Helical" evidence="2">
    <location>
        <begin position="358"/>
        <end position="379"/>
    </location>
</feature>
<evidence type="ECO:0000313" key="4">
    <source>
        <dbReference type="EMBL" id="MFC5068249.1"/>
    </source>
</evidence>
<evidence type="ECO:0000256" key="1">
    <source>
        <dbReference type="ARBA" id="ARBA00003787"/>
    </source>
</evidence>
<feature type="transmembrane region" description="Helical" evidence="2">
    <location>
        <begin position="174"/>
        <end position="191"/>
    </location>
</feature>
<feature type="transmembrane region" description="Helical" evidence="2">
    <location>
        <begin position="198"/>
        <end position="216"/>
    </location>
</feature>
<feature type="transmembrane region" description="Helical" evidence="2">
    <location>
        <begin position="287"/>
        <end position="306"/>
    </location>
</feature>
<feature type="transmembrane region" description="Helical" evidence="2">
    <location>
        <begin position="318"/>
        <end position="338"/>
    </location>
</feature>
<dbReference type="NCBIfam" id="TIGR00056">
    <property type="entry name" value="MlaE family lipid ABC transporter permease subunit"/>
    <property type="match status" value="1"/>
</dbReference>
<keyword evidence="2" id="KW-1003">Cell membrane</keyword>
<sequence>MSTAAIGPGLVSSSLGQAHRLRLSGEWTATHADDLEELVEETAKQLAGRQVALDLEQVSRVDTVGALLLDRLRRMIVASGGVSVIEGGRPEQRILIDAVATDTPRESVPPAKKGSAALMLVADIGRGVINAGNDLKAWMSFLGAIVVTLGRVIVHPSKFRFTSFVHHLELVGLRAVPIICLISFLVGAIVSQQSIFQLRYFGATIFVVDLIGILALRELGVLLTAIMLAGRSGSAFTAEIGSMKMREEIDAIRVMALDDIEVLILPRMLALIISLTLLAFLAEIAALAGGCVVALVYGGISLDVFLARLHETLTMDSFLVGMIKAPFMGLVIGLIATIEGMKVEGSAESLGIRTTASVVKSIFMVIVLDGIFAIFFAAIGL</sequence>
<evidence type="ECO:0000259" key="3">
    <source>
        <dbReference type="PROSITE" id="PS50801"/>
    </source>
</evidence>
<keyword evidence="5" id="KW-1185">Reference proteome</keyword>
<dbReference type="PANTHER" id="PTHR30188:SF3">
    <property type="entry name" value="ABC TRANSPORTER PERMEASE"/>
    <property type="match status" value="1"/>
</dbReference>
<accession>A0ABV9Z3W4</accession>
<comment type="function">
    <text evidence="1">Could be part of an ABC transporter complex.</text>
</comment>
<organism evidence="4 5">
    <name type="scientific">Flaviflagellibacter deserti</name>
    <dbReference type="NCBI Taxonomy" id="2267266"/>
    <lineage>
        <taxon>Bacteria</taxon>
        <taxon>Pseudomonadati</taxon>
        <taxon>Pseudomonadota</taxon>
        <taxon>Alphaproteobacteria</taxon>
        <taxon>Hyphomicrobiales</taxon>
        <taxon>Flaviflagellibacter</taxon>
    </lineage>
</organism>
<dbReference type="InterPro" id="IPR036513">
    <property type="entry name" value="STAS_dom_sf"/>
</dbReference>
<feature type="transmembrane region" description="Helical" evidence="2">
    <location>
        <begin position="262"/>
        <end position="281"/>
    </location>
</feature>
<proteinExistence type="inferred from homology"/>
<keyword evidence="2" id="KW-0472">Membrane</keyword>
<dbReference type="EMBL" id="JBHSJF010000006">
    <property type="protein sequence ID" value="MFC5068249.1"/>
    <property type="molecule type" value="Genomic_DNA"/>
</dbReference>
<dbReference type="InterPro" id="IPR003453">
    <property type="entry name" value="ABC_MlaE_roteobac"/>
</dbReference>
<dbReference type="PROSITE" id="PS50801">
    <property type="entry name" value="STAS"/>
    <property type="match status" value="1"/>
</dbReference>
<dbReference type="Pfam" id="PF02405">
    <property type="entry name" value="MlaE"/>
    <property type="match status" value="1"/>
</dbReference>
<evidence type="ECO:0000313" key="5">
    <source>
        <dbReference type="Proteomes" id="UP001595796"/>
    </source>
</evidence>
<feature type="transmembrane region" description="Helical" evidence="2">
    <location>
        <begin position="135"/>
        <end position="154"/>
    </location>
</feature>
<comment type="similarity">
    <text evidence="2">Belongs to the MlaE permease family.</text>
</comment>
<comment type="subcellular location">
    <subcellularLocation>
        <location evidence="2">Cell inner membrane</location>
        <topology evidence="2">Multi-pass membrane protein</topology>
    </subcellularLocation>
</comment>
<dbReference type="InterPro" id="IPR002645">
    <property type="entry name" value="STAS_dom"/>
</dbReference>
<feature type="domain" description="STAS" evidence="3">
    <location>
        <begin position="21"/>
        <end position="84"/>
    </location>
</feature>
<dbReference type="Pfam" id="PF01740">
    <property type="entry name" value="STAS"/>
    <property type="match status" value="1"/>
</dbReference>
<reference evidence="5" key="1">
    <citation type="journal article" date="2019" name="Int. J. Syst. Evol. Microbiol.">
        <title>The Global Catalogue of Microorganisms (GCM) 10K type strain sequencing project: providing services to taxonomists for standard genome sequencing and annotation.</title>
        <authorList>
            <consortium name="The Broad Institute Genomics Platform"/>
            <consortium name="The Broad Institute Genome Sequencing Center for Infectious Disease"/>
            <person name="Wu L."/>
            <person name="Ma J."/>
        </authorList>
    </citation>
    <scope>NUCLEOTIDE SEQUENCE [LARGE SCALE GENOMIC DNA]</scope>
    <source>
        <strain evidence="5">CGMCC 1.16444</strain>
    </source>
</reference>
<comment type="caution">
    <text evidence="4">The sequence shown here is derived from an EMBL/GenBank/DDBJ whole genome shotgun (WGS) entry which is preliminary data.</text>
</comment>
<dbReference type="PANTHER" id="PTHR30188">
    <property type="entry name" value="ABC TRANSPORTER PERMEASE PROTEIN-RELATED"/>
    <property type="match status" value="1"/>
</dbReference>
<gene>
    <name evidence="4" type="ORF">ACFPFW_09510</name>
</gene>
<protein>
    <submittedName>
        <fullName evidence="4">ABC transporter permease</fullName>
    </submittedName>
</protein>
<dbReference type="Gene3D" id="3.30.750.24">
    <property type="entry name" value="STAS domain"/>
    <property type="match status" value="1"/>
</dbReference>
<dbReference type="RefSeq" id="WP_379770440.1">
    <property type="nucleotide sequence ID" value="NZ_JBHSJF010000006.1"/>
</dbReference>
<dbReference type="SUPFAM" id="SSF52091">
    <property type="entry name" value="SpoIIaa-like"/>
    <property type="match status" value="1"/>
</dbReference>
<dbReference type="InterPro" id="IPR030802">
    <property type="entry name" value="Permease_MalE"/>
</dbReference>
<dbReference type="Proteomes" id="UP001595796">
    <property type="component" value="Unassembled WGS sequence"/>
</dbReference>